<evidence type="ECO:0000256" key="5">
    <source>
        <dbReference type="SAM" id="SignalP"/>
    </source>
</evidence>
<dbReference type="GO" id="GO:0016020">
    <property type="term" value="C:membrane"/>
    <property type="evidence" value="ECO:0007669"/>
    <property type="project" value="UniProtKB-SubCell"/>
</dbReference>
<evidence type="ECO:0000256" key="4">
    <source>
        <dbReference type="ARBA" id="ARBA00023136"/>
    </source>
</evidence>
<dbReference type="Proteomes" id="UP000009328">
    <property type="component" value="Unassembled WGS sequence"/>
</dbReference>
<dbReference type="EMBL" id="CAIF01000040">
    <property type="protein sequence ID" value="CCH42297.1"/>
    <property type="molecule type" value="Genomic_DNA"/>
</dbReference>
<dbReference type="STRING" id="1206466.K0KJK2"/>
<evidence type="ECO:0000313" key="7">
    <source>
        <dbReference type="EMBL" id="CCH42297.1"/>
    </source>
</evidence>
<evidence type="ECO:0000256" key="3">
    <source>
        <dbReference type="ARBA" id="ARBA00022989"/>
    </source>
</evidence>
<sequence length="498" mass="59217">MFNKLLFFCISSLVIAIYWQYPQNETNPEVITTPYQDLPITVKAKLDQLQPGYDPRRFGLEILNYLQESSEPIPFDWNDVIDRGNKTGLGIYYMDKFNIEQIVLLHKQIHQFSTKEGIEDQLPRLDDENVSISNTISGFFANEEQLEIEYDYHYLNSTDFKFKLSPPLTGNSTKFRYFKEASLLQEPNLAHYDLRFYKGRLSSIDRISILHRIIRSWFSFTNQLKLNTWIAHGSLLGYYFNGLMLPWDDDLDVQITAKSFEKLLQCNQSMVIDYNDEINLGKYIIDINPWYGVRNKESDNKIDARFIDVESGLYIDITTLSIDQIKLENFDNDKDGLIEMYKVFNSNFDYSTMTQIEKAIEEIELDFNVSSENQDLVFCKDYHIYKIDELNPLIPTNFEGSIGYVPNQIQDLLLREYKRKSLYQFEYKTYIFDKFQRIWKHSFQQYEINSQMMNFIKHHESIRQGIIKRSEFFKSDLIEFPSFRVEPWLRTFILQNIN</sequence>
<evidence type="ECO:0000313" key="8">
    <source>
        <dbReference type="Proteomes" id="UP000009328"/>
    </source>
</evidence>
<dbReference type="PANTHER" id="PTHR15407">
    <property type="entry name" value="FUKUTIN-RELATED"/>
    <property type="match status" value="1"/>
</dbReference>
<dbReference type="PANTHER" id="PTHR15407:SF28">
    <property type="entry name" value="RIBITOL-5-PHOSPHATE TRANSFERASE FKTN"/>
    <property type="match status" value="1"/>
</dbReference>
<comment type="subcellular location">
    <subcellularLocation>
        <location evidence="1">Membrane</location>
        <topology evidence="1">Single-pass membrane protein</topology>
    </subcellularLocation>
</comment>
<evidence type="ECO:0000256" key="2">
    <source>
        <dbReference type="ARBA" id="ARBA00022692"/>
    </source>
</evidence>
<dbReference type="AlphaFoldDB" id="K0KJK2"/>
<dbReference type="InterPro" id="IPR009644">
    <property type="entry name" value="FKTN/MNN4/W02B3.4-1"/>
</dbReference>
<keyword evidence="5" id="KW-0732">Signal</keyword>
<keyword evidence="8" id="KW-1185">Reference proteome</keyword>
<organism evidence="7 8">
    <name type="scientific">Wickerhamomyces ciferrii (strain ATCC 14091 / BCRC 22168 / CBS 111 / JCM 3599 / NBRC 0793 / NRRL Y-1031 F-60-10)</name>
    <name type="common">Yeast</name>
    <name type="synonym">Pichia ciferrii</name>
    <dbReference type="NCBI Taxonomy" id="1206466"/>
    <lineage>
        <taxon>Eukaryota</taxon>
        <taxon>Fungi</taxon>
        <taxon>Dikarya</taxon>
        <taxon>Ascomycota</taxon>
        <taxon>Saccharomycotina</taxon>
        <taxon>Saccharomycetes</taxon>
        <taxon>Phaffomycetales</taxon>
        <taxon>Wickerhamomycetaceae</taxon>
        <taxon>Wickerhamomyces</taxon>
    </lineage>
</organism>
<reference evidence="7 8" key="1">
    <citation type="journal article" date="2012" name="Eukaryot. Cell">
        <title>Draft genome sequence of Wickerhamomyces ciferrii NRRL Y-1031 F-60-10.</title>
        <authorList>
            <person name="Schneider J."/>
            <person name="Andrea H."/>
            <person name="Blom J."/>
            <person name="Jaenicke S."/>
            <person name="Ruckert C."/>
            <person name="Schorsch C."/>
            <person name="Szczepanowski R."/>
            <person name="Farwick M."/>
            <person name="Goesmann A."/>
            <person name="Puhler A."/>
            <person name="Schaffer S."/>
            <person name="Tauch A."/>
            <person name="Kohler T."/>
            <person name="Brinkrolf K."/>
        </authorList>
    </citation>
    <scope>NUCLEOTIDE SEQUENCE [LARGE SCALE GENOMIC DNA]</scope>
    <source>
        <strain evidence="8">ATCC 14091 / BCRC 22168 / CBS 111 / JCM 3599 / NBRC 0793 / NRRL Y-1031 F-60-10</strain>
    </source>
</reference>
<accession>K0KJK2</accession>
<keyword evidence="3" id="KW-1133">Transmembrane helix</keyword>
<dbReference type="Pfam" id="PF04991">
    <property type="entry name" value="LicD"/>
    <property type="match status" value="1"/>
</dbReference>
<feature type="chain" id="PRO_5003834344" evidence="5">
    <location>
        <begin position="17"/>
        <end position="498"/>
    </location>
</feature>
<dbReference type="InParanoid" id="K0KJK2"/>
<comment type="caution">
    <text evidence="7">The sequence shown here is derived from an EMBL/GenBank/DDBJ whole genome shotgun (WGS) entry which is preliminary data.</text>
</comment>
<dbReference type="HOGENOM" id="CLU_547692_0_0_1"/>
<dbReference type="GO" id="GO:0009100">
    <property type="term" value="P:glycoprotein metabolic process"/>
    <property type="evidence" value="ECO:0007669"/>
    <property type="project" value="UniProtKB-ARBA"/>
</dbReference>
<dbReference type="InterPro" id="IPR007074">
    <property type="entry name" value="LicD/FKTN/FKRP_NTP_transf"/>
</dbReference>
<protein>
    <submittedName>
        <fullName evidence="7">Secreted protein</fullName>
    </submittedName>
</protein>
<evidence type="ECO:0000256" key="1">
    <source>
        <dbReference type="ARBA" id="ARBA00004167"/>
    </source>
</evidence>
<keyword evidence="4" id="KW-0472">Membrane</keyword>
<keyword evidence="2" id="KW-0812">Transmembrane</keyword>
<dbReference type="eggNOG" id="ENOG502QREF">
    <property type="taxonomic scope" value="Eukaryota"/>
</dbReference>
<name>K0KJK2_WICCF</name>
<proteinExistence type="predicted"/>
<evidence type="ECO:0000259" key="6">
    <source>
        <dbReference type="Pfam" id="PF04991"/>
    </source>
</evidence>
<feature type="domain" description="LicD/FKTN/FKRP nucleotidyltransferase" evidence="6">
    <location>
        <begin position="222"/>
        <end position="418"/>
    </location>
</feature>
<feature type="signal peptide" evidence="5">
    <location>
        <begin position="1"/>
        <end position="16"/>
    </location>
</feature>
<gene>
    <name evidence="7" type="ORF">BN7_1841</name>
</gene>